<dbReference type="SUPFAM" id="SSF53098">
    <property type="entry name" value="Ribonuclease H-like"/>
    <property type="match status" value="1"/>
</dbReference>
<dbReference type="GO" id="GO:0003676">
    <property type="term" value="F:nucleic acid binding"/>
    <property type="evidence" value="ECO:0007669"/>
    <property type="project" value="InterPro"/>
</dbReference>
<dbReference type="PANTHER" id="PTHR47723:SF19">
    <property type="entry name" value="POLYNUCLEOTIDYL TRANSFERASE, RIBONUCLEASE H-LIKE SUPERFAMILY PROTEIN"/>
    <property type="match status" value="1"/>
</dbReference>
<dbReference type="CDD" id="cd06222">
    <property type="entry name" value="RNase_H_like"/>
    <property type="match status" value="1"/>
</dbReference>
<gene>
    <name evidence="2" type="ORF">KK1_007501</name>
</gene>
<dbReference type="InterPro" id="IPR053151">
    <property type="entry name" value="RNase_H-like"/>
</dbReference>
<dbReference type="Gene3D" id="3.30.420.10">
    <property type="entry name" value="Ribonuclease H-like superfamily/Ribonuclease H"/>
    <property type="match status" value="1"/>
</dbReference>
<keyword evidence="3" id="KW-1185">Reference proteome</keyword>
<dbReference type="Pfam" id="PF13456">
    <property type="entry name" value="RVT_3"/>
    <property type="match status" value="1"/>
</dbReference>
<dbReference type="EMBL" id="CM003604">
    <property type="protein sequence ID" value="KYP74808.1"/>
    <property type="molecule type" value="Genomic_DNA"/>
</dbReference>
<name>A0A151U6B7_CAJCA</name>
<organism evidence="2 3">
    <name type="scientific">Cajanus cajan</name>
    <name type="common">Pigeon pea</name>
    <name type="synonym">Cajanus indicus</name>
    <dbReference type="NCBI Taxonomy" id="3821"/>
    <lineage>
        <taxon>Eukaryota</taxon>
        <taxon>Viridiplantae</taxon>
        <taxon>Streptophyta</taxon>
        <taxon>Embryophyta</taxon>
        <taxon>Tracheophyta</taxon>
        <taxon>Spermatophyta</taxon>
        <taxon>Magnoliopsida</taxon>
        <taxon>eudicotyledons</taxon>
        <taxon>Gunneridae</taxon>
        <taxon>Pentapetalae</taxon>
        <taxon>rosids</taxon>
        <taxon>fabids</taxon>
        <taxon>Fabales</taxon>
        <taxon>Fabaceae</taxon>
        <taxon>Papilionoideae</taxon>
        <taxon>50 kb inversion clade</taxon>
        <taxon>NPAAA clade</taxon>
        <taxon>indigoferoid/millettioid clade</taxon>
        <taxon>Phaseoleae</taxon>
        <taxon>Cajanus</taxon>
    </lineage>
</organism>
<evidence type="ECO:0000313" key="3">
    <source>
        <dbReference type="Proteomes" id="UP000075243"/>
    </source>
</evidence>
<dbReference type="InterPro" id="IPR002156">
    <property type="entry name" value="RNaseH_domain"/>
</dbReference>
<dbReference type="Gramene" id="C.cajan_07298.t">
    <property type="protein sequence ID" value="C.cajan_07298.t.cds1"/>
    <property type="gene ID" value="C.cajan_07298"/>
</dbReference>
<proteinExistence type="predicted"/>
<reference evidence="2 3" key="1">
    <citation type="journal article" date="2012" name="Nat. Biotechnol.">
        <title>Draft genome sequence of pigeonpea (Cajanus cajan), an orphan legume crop of resource-poor farmers.</title>
        <authorList>
            <person name="Varshney R.K."/>
            <person name="Chen W."/>
            <person name="Li Y."/>
            <person name="Bharti A.K."/>
            <person name="Saxena R.K."/>
            <person name="Schlueter J.A."/>
            <person name="Donoghue M.T."/>
            <person name="Azam S."/>
            <person name="Fan G."/>
            <person name="Whaley A.M."/>
            <person name="Farmer A.D."/>
            <person name="Sheridan J."/>
            <person name="Iwata A."/>
            <person name="Tuteja R."/>
            <person name="Penmetsa R.V."/>
            <person name="Wu W."/>
            <person name="Upadhyaya H.D."/>
            <person name="Yang S.P."/>
            <person name="Shah T."/>
            <person name="Saxena K.B."/>
            <person name="Michael T."/>
            <person name="McCombie W.R."/>
            <person name="Yang B."/>
            <person name="Zhang G."/>
            <person name="Yang H."/>
            <person name="Wang J."/>
            <person name="Spillane C."/>
            <person name="Cook D.R."/>
            <person name="May G.D."/>
            <person name="Xu X."/>
            <person name="Jackson S.A."/>
        </authorList>
    </citation>
    <scope>NUCLEOTIDE SEQUENCE [LARGE SCALE GENOMIC DNA]</scope>
    <source>
        <strain evidence="3">cv. Asha</strain>
    </source>
</reference>
<protein>
    <submittedName>
        <fullName evidence="2">Ribonuclease H protein At1g65750 family</fullName>
    </submittedName>
</protein>
<dbReference type="InterPro" id="IPR036397">
    <property type="entry name" value="RNaseH_sf"/>
</dbReference>
<accession>A0A151U6B7</accession>
<evidence type="ECO:0000313" key="2">
    <source>
        <dbReference type="EMBL" id="KYP74808.1"/>
    </source>
</evidence>
<sequence length="137" mass="15626">MTIGGTIRDCNGKWLFGFSKHMGKGDHILAELLAIKIGLKTCWNKGWRNIICESDCQEVLKGIIEGDNPRHLHFEVIEEINHFRRRTWNTKLNCINREANKVADILARKTSSGGELTWMSPPNEVIEQLTFDCMGIT</sequence>
<dbReference type="InterPro" id="IPR044730">
    <property type="entry name" value="RNase_H-like_dom_plant"/>
</dbReference>
<dbReference type="GO" id="GO:0004523">
    <property type="term" value="F:RNA-DNA hybrid ribonuclease activity"/>
    <property type="evidence" value="ECO:0007669"/>
    <property type="project" value="InterPro"/>
</dbReference>
<feature type="domain" description="RNase H type-1" evidence="1">
    <location>
        <begin position="3"/>
        <end position="109"/>
    </location>
</feature>
<dbReference type="Proteomes" id="UP000075243">
    <property type="component" value="Chromosome 2"/>
</dbReference>
<dbReference type="InterPro" id="IPR012337">
    <property type="entry name" value="RNaseH-like_sf"/>
</dbReference>
<evidence type="ECO:0000259" key="1">
    <source>
        <dbReference type="Pfam" id="PF13456"/>
    </source>
</evidence>
<dbReference type="PANTHER" id="PTHR47723">
    <property type="entry name" value="OS05G0353850 PROTEIN"/>
    <property type="match status" value="1"/>
</dbReference>
<dbReference type="AlphaFoldDB" id="A0A151U6B7"/>